<evidence type="ECO:0000313" key="2">
    <source>
        <dbReference type="Proteomes" id="UP000049127"/>
    </source>
</evidence>
<dbReference type="RefSeq" id="WP_055342677.1">
    <property type="nucleotide sequence ID" value="NZ_CEKU01000015.1"/>
</dbReference>
<sequence length="375" mass="43178">MWLFDRLKKRSNQEQFDNPWNVFINENYFLENAGQVVNCETAMTCPPYASCINLISTSISKLRRHVILNDERVENHKIEKLLKNPNPFLDGYTLIQQVEQSRLNEGNGYILINRDNQGFAKELWITNPAFVSIMIGEDTYYKVNYNGKIINVDPRDMIHIKTPRIDPSTLKGIGYNQVLRKQIGLWLAAQNYQAMYFANGSSPNGVIKATGLLSPEAKEKIREHWEKKHQGKNKNRVAVLDNGLEYQETSFNFNDLQMKDIFTDITKQIASVFNINPYMIGHDGTSNTYSNIENQNIQYLQQTLMPLIISWEEQLIKLFPKNSPLSVKFNYESLLRADSSSRANRLKTLVDAKIMTIEEARKIEGLQGNGNKKAM</sequence>
<dbReference type="Proteomes" id="UP000049127">
    <property type="component" value="Unassembled WGS sequence"/>
</dbReference>
<dbReference type="Pfam" id="PF04860">
    <property type="entry name" value="Phage_portal"/>
    <property type="match status" value="1"/>
</dbReference>
<protein>
    <submittedName>
        <fullName evidence="1">Phage portal protein</fullName>
    </submittedName>
</protein>
<name>A0A0C7L870_PARSO</name>
<reference evidence="1 2" key="1">
    <citation type="submission" date="2015-01" db="EMBL/GenBank/DDBJ databases">
        <authorList>
            <person name="Aslett A.Martin."/>
            <person name="De Silva Nishadi"/>
        </authorList>
    </citation>
    <scope>NUCLEOTIDE SEQUENCE [LARGE SCALE GENOMIC DNA]</scope>
    <source>
        <strain evidence="1 2">R28058</strain>
    </source>
</reference>
<dbReference type="EMBL" id="CEKZ01000008">
    <property type="protein sequence ID" value="CEP41439.1"/>
    <property type="molecule type" value="Genomic_DNA"/>
</dbReference>
<organism evidence="1 2">
    <name type="scientific">Paraclostridium sordellii</name>
    <name type="common">Clostridium sordellii</name>
    <dbReference type="NCBI Taxonomy" id="1505"/>
    <lineage>
        <taxon>Bacteria</taxon>
        <taxon>Bacillati</taxon>
        <taxon>Bacillota</taxon>
        <taxon>Clostridia</taxon>
        <taxon>Peptostreptococcales</taxon>
        <taxon>Peptostreptococcaceae</taxon>
        <taxon>Paraclostridium</taxon>
    </lineage>
</organism>
<proteinExistence type="predicted"/>
<evidence type="ECO:0000313" key="1">
    <source>
        <dbReference type="EMBL" id="CEP41439.1"/>
    </source>
</evidence>
<dbReference type="InterPro" id="IPR006944">
    <property type="entry name" value="Phage/GTA_portal"/>
</dbReference>
<dbReference type="OrthoDB" id="9765386at2"/>
<dbReference type="NCBIfam" id="TIGR01537">
    <property type="entry name" value="portal_HK97"/>
    <property type="match status" value="1"/>
</dbReference>
<dbReference type="InterPro" id="IPR006427">
    <property type="entry name" value="Portal_HK97"/>
</dbReference>
<accession>A0A0C7L870</accession>
<dbReference type="AlphaFoldDB" id="A0A0C7L870"/>
<gene>
    <name evidence="1" type="ORF">R28058_35161</name>
</gene>